<sequence length="52" mass="5984">MGWQEAGILTEHRFVIGFLWMLTYGFSQEEGLAGHRGNYGMVNEIRLVLELL</sequence>
<dbReference type="AlphaFoldDB" id="A0A327WU21"/>
<evidence type="ECO:0000313" key="2">
    <source>
        <dbReference type="Proteomes" id="UP000248790"/>
    </source>
</evidence>
<keyword evidence="2" id="KW-1185">Reference proteome</keyword>
<comment type="caution">
    <text evidence="1">The sequence shown here is derived from an EMBL/GenBank/DDBJ whole genome shotgun (WGS) entry which is preliminary data.</text>
</comment>
<proteinExistence type="predicted"/>
<gene>
    <name evidence="1" type="ORF">LX87_05218</name>
</gene>
<organism evidence="1 2">
    <name type="scientific">Larkinella arboricola</name>
    <dbReference type="NCBI Taxonomy" id="643671"/>
    <lineage>
        <taxon>Bacteria</taxon>
        <taxon>Pseudomonadati</taxon>
        <taxon>Bacteroidota</taxon>
        <taxon>Cytophagia</taxon>
        <taxon>Cytophagales</taxon>
        <taxon>Spirosomataceae</taxon>
        <taxon>Larkinella</taxon>
    </lineage>
</organism>
<dbReference type="EMBL" id="QLMC01000008">
    <property type="protein sequence ID" value="RAJ92250.1"/>
    <property type="molecule type" value="Genomic_DNA"/>
</dbReference>
<reference evidence="1 2" key="1">
    <citation type="submission" date="2018-06" db="EMBL/GenBank/DDBJ databases">
        <title>Genomic Encyclopedia of Archaeal and Bacterial Type Strains, Phase II (KMG-II): from individual species to whole genera.</title>
        <authorList>
            <person name="Goeker M."/>
        </authorList>
    </citation>
    <scope>NUCLEOTIDE SEQUENCE [LARGE SCALE GENOMIC DNA]</scope>
    <source>
        <strain evidence="1 2">DSM 21851</strain>
    </source>
</reference>
<evidence type="ECO:0000313" key="1">
    <source>
        <dbReference type="EMBL" id="RAJ92250.1"/>
    </source>
</evidence>
<protein>
    <submittedName>
        <fullName evidence="1">Uncharacterized protein</fullName>
    </submittedName>
</protein>
<dbReference type="Proteomes" id="UP000248790">
    <property type="component" value="Unassembled WGS sequence"/>
</dbReference>
<name>A0A327WU21_LARAB</name>
<accession>A0A327WU21</accession>